<protein>
    <submittedName>
        <fullName evidence="1">41356_t:CDS:1</fullName>
    </submittedName>
</protein>
<organism evidence="1 2">
    <name type="scientific">Gigaspora margarita</name>
    <dbReference type="NCBI Taxonomy" id="4874"/>
    <lineage>
        <taxon>Eukaryota</taxon>
        <taxon>Fungi</taxon>
        <taxon>Fungi incertae sedis</taxon>
        <taxon>Mucoromycota</taxon>
        <taxon>Glomeromycotina</taxon>
        <taxon>Glomeromycetes</taxon>
        <taxon>Diversisporales</taxon>
        <taxon>Gigasporaceae</taxon>
        <taxon>Gigaspora</taxon>
    </lineage>
</organism>
<dbReference type="Proteomes" id="UP000789901">
    <property type="component" value="Unassembled WGS sequence"/>
</dbReference>
<name>A0ABN7W8Q3_GIGMA</name>
<evidence type="ECO:0000313" key="1">
    <source>
        <dbReference type="EMBL" id="CAG8821336.1"/>
    </source>
</evidence>
<feature type="non-terminal residue" evidence="1">
    <location>
        <position position="1"/>
    </location>
</feature>
<gene>
    <name evidence="1" type="ORF">GMARGA_LOCUS27807</name>
</gene>
<reference evidence="1 2" key="1">
    <citation type="submission" date="2021-06" db="EMBL/GenBank/DDBJ databases">
        <authorList>
            <person name="Kallberg Y."/>
            <person name="Tangrot J."/>
            <person name="Rosling A."/>
        </authorList>
    </citation>
    <scope>NUCLEOTIDE SEQUENCE [LARGE SCALE GENOMIC DNA]</scope>
    <source>
        <strain evidence="1 2">120-4 pot B 10/14</strain>
    </source>
</reference>
<proteinExistence type="predicted"/>
<keyword evidence="2" id="KW-1185">Reference proteome</keyword>
<accession>A0ABN7W8Q3</accession>
<dbReference type="EMBL" id="CAJVQB010034557">
    <property type="protein sequence ID" value="CAG8821336.1"/>
    <property type="molecule type" value="Genomic_DNA"/>
</dbReference>
<evidence type="ECO:0000313" key="2">
    <source>
        <dbReference type="Proteomes" id="UP000789901"/>
    </source>
</evidence>
<comment type="caution">
    <text evidence="1">The sequence shown here is derived from an EMBL/GenBank/DDBJ whole genome shotgun (WGS) entry which is preliminary data.</text>
</comment>
<sequence>EIFETLKEINTKNLEGWVIASLNPTFSNIPIDTWYSIQHNTNIAESNHVRVNHHGTILCL</sequence>